<gene>
    <name evidence="2" type="ORF">M9Y10_031000</name>
</gene>
<sequence length="490" mass="55875">MNLITDKEIKYKLNDKNLTASVFKLIKTTGRIFIPQCIEKHGRKYKVISILRNSFSKFKIDQLTFPEDSAVVSFEPNSISKTFIKKIKIPPSLQQLKDGWCDGITGLIDIEVSPRNKFFLYIEDKFLVGKSHEENSQTFDTLYYARYDIKDALIPPQIKTIKQHSFDRHENLKTIIFPESSKLKIIEFSAFSCSSISKLILPPSVEVIDASNFSSLRNLVEIEVMQNCANFLTVDNKFLFKKSSLESEFFDVFVFCGRNVEEVTIPKNVRVIDRCAFQFCKRLESLMFEPKSSLQIIENSAFNSCHGLKSIVIPSSVKFVGQHAFSFIESLQSVVFLSSYVELALVCFNDCINLNVLSFQKAKKIVLNDRDSLRGIPKRARVEVREDAELEGPGFNLIMNQVAYLLEVIDDDDDEIGEEPSKGGIENDKDEEEMKDSNENDKNEEPVIDESDFLEEEESENDSIEKEKSTKSSSDNASKDQNDESGSEML</sequence>
<dbReference type="SUPFAM" id="SSF52058">
    <property type="entry name" value="L domain-like"/>
    <property type="match status" value="1"/>
</dbReference>
<dbReference type="PANTHER" id="PTHR45661:SF3">
    <property type="entry name" value="IG-LIKE DOMAIN-CONTAINING PROTEIN"/>
    <property type="match status" value="1"/>
</dbReference>
<reference evidence="2 3" key="1">
    <citation type="submission" date="2024-04" db="EMBL/GenBank/DDBJ databases">
        <title>Tritrichomonas musculus Genome.</title>
        <authorList>
            <person name="Alves-Ferreira E."/>
            <person name="Grigg M."/>
            <person name="Lorenzi H."/>
            <person name="Galac M."/>
        </authorList>
    </citation>
    <scope>NUCLEOTIDE SEQUENCE [LARGE SCALE GENOMIC DNA]</scope>
    <source>
        <strain evidence="2 3">EAF2021</strain>
    </source>
</reference>
<dbReference type="Gene3D" id="3.80.10.10">
    <property type="entry name" value="Ribonuclease Inhibitor"/>
    <property type="match status" value="2"/>
</dbReference>
<evidence type="ECO:0000313" key="3">
    <source>
        <dbReference type="Proteomes" id="UP001470230"/>
    </source>
</evidence>
<dbReference type="EMBL" id="JAPFFF010000048">
    <property type="protein sequence ID" value="KAK8840065.1"/>
    <property type="molecule type" value="Genomic_DNA"/>
</dbReference>
<dbReference type="InterPro" id="IPR053139">
    <property type="entry name" value="Surface_bspA-like"/>
</dbReference>
<dbReference type="PANTHER" id="PTHR45661">
    <property type="entry name" value="SURFACE ANTIGEN"/>
    <property type="match status" value="1"/>
</dbReference>
<dbReference type="Proteomes" id="UP001470230">
    <property type="component" value="Unassembled WGS sequence"/>
</dbReference>
<dbReference type="InterPro" id="IPR026906">
    <property type="entry name" value="LRR_5"/>
</dbReference>
<comment type="caution">
    <text evidence="2">The sequence shown here is derived from an EMBL/GenBank/DDBJ whole genome shotgun (WGS) entry which is preliminary data.</text>
</comment>
<dbReference type="InterPro" id="IPR032675">
    <property type="entry name" value="LRR_dom_sf"/>
</dbReference>
<evidence type="ECO:0000256" key="1">
    <source>
        <dbReference type="SAM" id="MobiDB-lite"/>
    </source>
</evidence>
<protein>
    <submittedName>
        <fullName evidence="2">Uncharacterized protein</fullName>
    </submittedName>
</protein>
<proteinExistence type="predicted"/>
<feature type="region of interest" description="Disordered" evidence="1">
    <location>
        <begin position="414"/>
        <end position="490"/>
    </location>
</feature>
<evidence type="ECO:0000313" key="2">
    <source>
        <dbReference type="EMBL" id="KAK8840065.1"/>
    </source>
</evidence>
<keyword evidence="3" id="KW-1185">Reference proteome</keyword>
<organism evidence="2 3">
    <name type="scientific">Tritrichomonas musculus</name>
    <dbReference type="NCBI Taxonomy" id="1915356"/>
    <lineage>
        <taxon>Eukaryota</taxon>
        <taxon>Metamonada</taxon>
        <taxon>Parabasalia</taxon>
        <taxon>Tritrichomonadida</taxon>
        <taxon>Tritrichomonadidae</taxon>
        <taxon>Tritrichomonas</taxon>
    </lineage>
</organism>
<dbReference type="Pfam" id="PF13306">
    <property type="entry name" value="LRR_5"/>
    <property type="match status" value="3"/>
</dbReference>
<name>A0ABR2H3M8_9EUKA</name>
<accession>A0ABR2H3M8</accession>
<feature type="compositionally biased region" description="Basic and acidic residues" evidence="1">
    <location>
        <begin position="435"/>
        <end position="445"/>
    </location>
</feature>
<feature type="compositionally biased region" description="Acidic residues" evidence="1">
    <location>
        <begin position="446"/>
        <end position="462"/>
    </location>
</feature>